<sequence>MAVRGRHRRYQPNRINRASLTVTVGGAGMAIPLIGTGVANAADVDTWNKVAACESTNNWNINTGNGYYGGLQFSQSTWEAYGGRAYAARADLATKDQQIAVAEKVLDGQGPGAWPTCSQRAGLTRGGDSPDISPSGTSTQTAKRKVDVQPQTTPQSRAGTAEMYTVVHGDTLSEIAGTRKIPGGWRQLYEANRRTVGADPDLIVPGQRLSLHGKAPGANSTSTSSSGKAQTKDKKEKQEKRDRKGKEKAEKAEEKSEKKTHSATHTLTAPVAAGTGTPYHAAGSSWSKGYHTGVDFPVPTGTSVKSVGAGSVVTAGWGGSFGYQVVIRHGDGRYTQYAHLSAISVKAGQGVGAGQRIGRSGSTGNSSGPHLHFEVRTGPGFGSDVDPVAYLRAGGVRI</sequence>
<proteinExistence type="inferred from homology"/>
<dbReference type="CDD" id="cd12797">
    <property type="entry name" value="M23_peptidase"/>
    <property type="match status" value="1"/>
</dbReference>
<feature type="region of interest" description="Disordered" evidence="3">
    <location>
        <begin position="119"/>
        <end position="162"/>
    </location>
</feature>
<dbReference type="InterPro" id="IPR011055">
    <property type="entry name" value="Dup_hybrid_motif"/>
</dbReference>
<dbReference type="InterPro" id="IPR050570">
    <property type="entry name" value="Cell_wall_metabolism_enzyme"/>
</dbReference>
<name>A0A2P8Q212_9ACTN</name>
<dbReference type="InterPro" id="IPR010618">
    <property type="entry name" value="RPF"/>
</dbReference>
<dbReference type="FunFam" id="2.70.70.10:FF:000013">
    <property type="entry name" value="Peptidase family M23"/>
    <property type="match status" value="1"/>
</dbReference>
<evidence type="ECO:0000313" key="5">
    <source>
        <dbReference type="EMBL" id="PSM40283.1"/>
    </source>
</evidence>
<keyword evidence="6" id="KW-1185">Reference proteome</keyword>
<dbReference type="GO" id="GO:0004222">
    <property type="term" value="F:metalloendopeptidase activity"/>
    <property type="evidence" value="ECO:0007669"/>
    <property type="project" value="TreeGrafter"/>
</dbReference>
<dbReference type="AlphaFoldDB" id="A0A2P8Q212"/>
<dbReference type="CDD" id="cd13925">
    <property type="entry name" value="RPF"/>
    <property type="match status" value="1"/>
</dbReference>
<dbReference type="OrthoDB" id="5244067at2"/>
<dbReference type="InterPro" id="IPR016047">
    <property type="entry name" value="M23ase_b-sheet_dom"/>
</dbReference>
<dbReference type="Proteomes" id="UP000240429">
    <property type="component" value="Unassembled WGS sequence"/>
</dbReference>
<dbReference type="Pfam" id="PF06737">
    <property type="entry name" value="Transglycosylas"/>
    <property type="match status" value="1"/>
</dbReference>
<dbReference type="SMART" id="SM00257">
    <property type="entry name" value="LysM"/>
    <property type="match status" value="1"/>
</dbReference>
<dbReference type="PANTHER" id="PTHR21666:SF270">
    <property type="entry name" value="MUREIN HYDROLASE ACTIVATOR ENVC"/>
    <property type="match status" value="1"/>
</dbReference>
<dbReference type="InterPro" id="IPR036779">
    <property type="entry name" value="LysM_dom_sf"/>
</dbReference>
<dbReference type="SUPFAM" id="SSF54106">
    <property type="entry name" value="LysM domain"/>
    <property type="match status" value="1"/>
</dbReference>
<gene>
    <name evidence="5" type="ORF">C6Y14_26610</name>
</gene>
<organism evidence="5 6">
    <name type="scientific">Streptomyces dioscori</name>
    <dbReference type="NCBI Taxonomy" id="2109333"/>
    <lineage>
        <taxon>Bacteria</taxon>
        <taxon>Bacillati</taxon>
        <taxon>Actinomycetota</taxon>
        <taxon>Actinomycetes</taxon>
        <taxon>Kitasatosporales</taxon>
        <taxon>Streptomycetaceae</taxon>
        <taxon>Streptomyces</taxon>
        <taxon>Streptomyces aurantiacus group</taxon>
    </lineage>
</organism>
<evidence type="ECO:0000256" key="2">
    <source>
        <dbReference type="ARBA" id="ARBA00022801"/>
    </source>
</evidence>
<accession>A0A2P8Q212</accession>
<comment type="caution">
    <text evidence="5">The sequence shown here is derived from an EMBL/GenBank/DDBJ whole genome shotgun (WGS) entry which is preliminary data.</text>
</comment>
<feature type="region of interest" description="Disordered" evidence="3">
    <location>
        <begin position="199"/>
        <end position="276"/>
    </location>
</feature>
<dbReference type="Gene3D" id="3.10.350.10">
    <property type="entry name" value="LysM domain"/>
    <property type="match status" value="1"/>
</dbReference>
<feature type="domain" description="LysM" evidence="4">
    <location>
        <begin position="162"/>
        <end position="211"/>
    </location>
</feature>
<dbReference type="PROSITE" id="PS51782">
    <property type="entry name" value="LYSM"/>
    <property type="match status" value="1"/>
</dbReference>
<feature type="compositionally biased region" description="Polar residues" evidence="3">
    <location>
        <begin position="149"/>
        <end position="158"/>
    </location>
</feature>
<feature type="compositionally biased region" description="Basic and acidic residues" evidence="3">
    <location>
        <begin position="230"/>
        <end position="260"/>
    </location>
</feature>
<dbReference type="Pfam" id="PF01476">
    <property type="entry name" value="LysM"/>
    <property type="match status" value="1"/>
</dbReference>
<dbReference type="EMBL" id="PYBJ01000019">
    <property type="protein sequence ID" value="PSM40283.1"/>
    <property type="molecule type" value="Genomic_DNA"/>
</dbReference>
<comment type="similarity">
    <text evidence="1">Belongs to the transglycosylase family. Rpf subfamily.</text>
</comment>
<evidence type="ECO:0000256" key="3">
    <source>
        <dbReference type="SAM" id="MobiDB-lite"/>
    </source>
</evidence>
<dbReference type="Pfam" id="PF01551">
    <property type="entry name" value="Peptidase_M23"/>
    <property type="match status" value="1"/>
</dbReference>
<dbReference type="SUPFAM" id="SSF53955">
    <property type="entry name" value="Lysozyme-like"/>
    <property type="match status" value="1"/>
</dbReference>
<dbReference type="Gene3D" id="1.10.530.10">
    <property type="match status" value="1"/>
</dbReference>
<keyword evidence="2" id="KW-0378">Hydrolase</keyword>
<dbReference type="SUPFAM" id="SSF51261">
    <property type="entry name" value="Duplicated hybrid motif"/>
    <property type="match status" value="1"/>
</dbReference>
<dbReference type="CDD" id="cd00118">
    <property type="entry name" value="LysM"/>
    <property type="match status" value="1"/>
</dbReference>
<dbReference type="Gene3D" id="2.70.70.10">
    <property type="entry name" value="Glucose Permease (Domain IIA)"/>
    <property type="match status" value="1"/>
</dbReference>
<dbReference type="InterPro" id="IPR023346">
    <property type="entry name" value="Lysozyme-like_dom_sf"/>
</dbReference>
<dbReference type="InterPro" id="IPR018392">
    <property type="entry name" value="LysM"/>
</dbReference>
<dbReference type="PANTHER" id="PTHR21666">
    <property type="entry name" value="PEPTIDASE-RELATED"/>
    <property type="match status" value="1"/>
</dbReference>
<dbReference type="RefSeq" id="WP_107019362.1">
    <property type="nucleotide sequence ID" value="NZ_KZ679048.1"/>
</dbReference>
<evidence type="ECO:0000313" key="6">
    <source>
        <dbReference type="Proteomes" id="UP000240429"/>
    </source>
</evidence>
<evidence type="ECO:0000259" key="4">
    <source>
        <dbReference type="PROSITE" id="PS51782"/>
    </source>
</evidence>
<feature type="compositionally biased region" description="Polar residues" evidence="3">
    <location>
        <begin position="132"/>
        <end position="141"/>
    </location>
</feature>
<reference evidence="5 6" key="1">
    <citation type="submission" date="2018-03" db="EMBL/GenBank/DDBJ databases">
        <title>Streptomyces dioscori sp. nov., a novel endophytic actinobacterium isolated from bulbil of Dioscorea bulbifera L.</title>
        <authorList>
            <person name="Zhikuan W."/>
        </authorList>
    </citation>
    <scope>NUCLEOTIDE SEQUENCE [LARGE SCALE GENOMIC DNA]</scope>
    <source>
        <strain evidence="5 6">A217</strain>
    </source>
</reference>
<evidence type="ECO:0000256" key="1">
    <source>
        <dbReference type="ARBA" id="ARBA00010830"/>
    </source>
</evidence>
<protein>
    <submittedName>
        <fullName evidence="5">Peptidase</fullName>
    </submittedName>
</protein>